<keyword evidence="2" id="KW-1185">Reference proteome</keyword>
<keyword evidence="1" id="KW-0695">RNA-directed DNA polymerase</keyword>
<evidence type="ECO:0000313" key="1">
    <source>
        <dbReference type="EMBL" id="GJT06691.1"/>
    </source>
</evidence>
<protein>
    <submittedName>
        <fullName evidence="1">RNA-directed DNA polymerase, eukaryota</fullName>
    </submittedName>
</protein>
<dbReference type="PANTHER" id="PTHR34798:SF2">
    <property type="entry name" value="PROTEIN TIME FOR COFFEE"/>
    <property type="match status" value="1"/>
</dbReference>
<dbReference type="GO" id="GO:0003964">
    <property type="term" value="F:RNA-directed DNA polymerase activity"/>
    <property type="evidence" value="ECO:0007669"/>
    <property type="project" value="UniProtKB-KW"/>
</dbReference>
<keyword evidence="1" id="KW-0548">Nucleotidyltransferase</keyword>
<evidence type="ECO:0000313" key="2">
    <source>
        <dbReference type="Proteomes" id="UP001151760"/>
    </source>
</evidence>
<reference evidence="1" key="1">
    <citation type="journal article" date="2022" name="Int. J. Mol. Sci.">
        <title>Draft Genome of Tanacetum Coccineum: Genomic Comparison of Closely Related Tanacetum-Family Plants.</title>
        <authorList>
            <person name="Yamashiro T."/>
            <person name="Shiraishi A."/>
            <person name="Nakayama K."/>
            <person name="Satake H."/>
        </authorList>
    </citation>
    <scope>NUCLEOTIDE SEQUENCE</scope>
</reference>
<organism evidence="1 2">
    <name type="scientific">Tanacetum coccineum</name>
    <dbReference type="NCBI Taxonomy" id="301880"/>
    <lineage>
        <taxon>Eukaryota</taxon>
        <taxon>Viridiplantae</taxon>
        <taxon>Streptophyta</taxon>
        <taxon>Embryophyta</taxon>
        <taxon>Tracheophyta</taxon>
        <taxon>Spermatophyta</taxon>
        <taxon>Magnoliopsida</taxon>
        <taxon>eudicotyledons</taxon>
        <taxon>Gunneridae</taxon>
        <taxon>Pentapetalae</taxon>
        <taxon>asterids</taxon>
        <taxon>campanulids</taxon>
        <taxon>Asterales</taxon>
        <taxon>Asteraceae</taxon>
        <taxon>Asteroideae</taxon>
        <taxon>Anthemideae</taxon>
        <taxon>Anthemidinae</taxon>
        <taxon>Tanacetum</taxon>
    </lineage>
</organism>
<dbReference type="PANTHER" id="PTHR34798">
    <property type="entry name" value="PROTEIN TIME FOR COFFEE"/>
    <property type="match status" value="1"/>
</dbReference>
<keyword evidence="1" id="KW-0808">Transferase</keyword>
<sequence length="380" mass="44216">MQMKLGNGDKTAFWEDIWIGHIVLKDLYPRIYALETYSWKWSLENSGDFSVASVRKMLDDKMLPDVTTKTRWIKLVPIKVNVHAWKIKIDSLPTRFNISRRGMDIESITCSIKFNMVRDIIRKITRWWDITYIEADSYEDWLNWLVNLRLSSNYKQALEGVFYVMWWHVWQYRNKYIFEAVSSPKAMIFEDIVILEITRCGMLRDVESRRDLKKFLAASTFSDKRERLTEKRILEITRCGMLRDVASRRDLKKFLAASTFPDKVLWSSWESAWATRICLSAVWICIPTLQIFTHPRPKGCAIHCYIAKNIHYLQQFMKINPFLPPASGSNACISEAIGAKLGHLIVAANVNSHDDILNLSTVASIGCTVLTRGMRELTQD</sequence>
<proteinExistence type="predicted"/>
<comment type="caution">
    <text evidence="1">The sequence shown here is derived from an EMBL/GenBank/DDBJ whole genome shotgun (WGS) entry which is preliminary data.</text>
</comment>
<dbReference type="EMBL" id="BQNB010012690">
    <property type="protein sequence ID" value="GJT06691.1"/>
    <property type="molecule type" value="Genomic_DNA"/>
</dbReference>
<dbReference type="Proteomes" id="UP001151760">
    <property type="component" value="Unassembled WGS sequence"/>
</dbReference>
<gene>
    <name evidence="1" type="ORF">Tco_0841153</name>
</gene>
<name>A0ABQ5AZV6_9ASTR</name>
<reference evidence="1" key="2">
    <citation type="submission" date="2022-01" db="EMBL/GenBank/DDBJ databases">
        <authorList>
            <person name="Yamashiro T."/>
            <person name="Shiraishi A."/>
            <person name="Satake H."/>
            <person name="Nakayama K."/>
        </authorList>
    </citation>
    <scope>NUCLEOTIDE SEQUENCE</scope>
</reference>
<accession>A0ABQ5AZV6</accession>
<dbReference type="InterPro" id="IPR039317">
    <property type="entry name" value="TIC"/>
</dbReference>